<keyword evidence="5" id="KW-0597">Phosphoprotein</keyword>
<keyword evidence="7" id="KW-0547">Nucleotide-binding</keyword>
<dbReference type="Pfam" id="PF00512">
    <property type="entry name" value="HisKA"/>
    <property type="match status" value="1"/>
</dbReference>
<keyword evidence="10" id="KW-0812">Transmembrane</keyword>
<dbReference type="PANTHER" id="PTHR44936">
    <property type="entry name" value="SENSOR PROTEIN CREC"/>
    <property type="match status" value="1"/>
</dbReference>
<evidence type="ECO:0000256" key="8">
    <source>
        <dbReference type="ARBA" id="ARBA00022777"/>
    </source>
</evidence>
<dbReference type="Proteomes" id="UP000197424">
    <property type="component" value="Chromosome"/>
</dbReference>
<dbReference type="InterPro" id="IPR003594">
    <property type="entry name" value="HATPase_dom"/>
</dbReference>
<dbReference type="EC" id="2.7.13.3" evidence="3"/>
<evidence type="ECO:0000313" key="13">
    <source>
        <dbReference type="EMBL" id="ASJ23034.1"/>
    </source>
</evidence>
<dbReference type="Pfam" id="PF02518">
    <property type="entry name" value="HATPase_c"/>
    <property type="match status" value="1"/>
</dbReference>
<organism evidence="13 14">
    <name type="scientific">Laribacter hongkongensis</name>
    <dbReference type="NCBI Taxonomy" id="168471"/>
    <lineage>
        <taxon>Bacteria</taxon>
        <taxon>Pseudomonadati</taxon>
        <taxon>Pseudomonadota</taxon>
        <taxon>Betaproteobacteria</taxon>
        <taxon>Neisseriales</taxon>
        <taxon>Aquaspirillaceae</taxon>
        <taxon>Laribacter</taxon>
    </lineage>
</organism>
<evidence type="ECO:0000256" key="7">
    <source>
        <dbReference type="ARBA" id="ARBA00022741"/>
    </source>
</evidence>
<dbReference type="GO" id="GO:0000155">
    <property type="term" value="F:phosphorelay sensor kinase activity"/>
    <property type="evidence" value="ECO:0007669"/>
    <property type="project" value="InterPro"/>
</dbReference>
<keyword evidence="6" id="KW-0808">Transferase</keyword>
<evidence type="ECO:0000256" key="1">
    <source>
        <dbReference type="ARBA" id="ARBA00000085"/>
    </source>
</evidence>
<evidence type="ECO:0000256" key="6">
    <source>
        <dbReference type="ARBA" id="ARBA00022679"/>
    </source>
</evidence>
<comment type="catalytic activity">
    <reaction evidence="1">
        <text>ATP + protein L-histidine = ADP + protein N-phospho-L-histidine.</text>
        <dbReference type="EC" id="2.7.13.3"/>
    </reaction>
</comment>
<dbReference type="SMART" id="SM00388">
    <property type="entry name" value="HisKA"/>
    <property type="match status" value="1"/>
</dbReference>
<dbReference type="EMBL" id="CP022115">
    <property type="protein sequence ID" value="ASJ23034.1"/>
    <property type="molecule type" value="Genomic_DNA"/>
</dbReference>
<feature type="domain" description="Histidine kinase" evidence="11">
    <location>
        <begin position="218"/>
        <end position="431"/>
    </location>
</feature>
<feature type="domain" description="HAMP" evidence="12">
    <location>
        <begin position="158"/>
        <end position="210"/>
    </location>
</feature>
<dbReference type="GO" id="GO:0005524">
    <property type="term" value="F:ATP binding"/>
    <property type="evidence" value="ECO:0007669"/>
    <property type="project" value="UniProtKB-KW"/>
</dbReference>
<dbReference type="PROSITE" id="PS50885">
    <property type="entry name" value="HAMP"/>
    <property type="match status" value="1"/>
</dbReference>
<dbReference type="OrthoDB" id="9804645at2"/>
<dbReference type="Gene3D" id="1.10.287.130">
    <property type="match status" value="1"/>
</dbReference>
<dbReference type="NCBIfam" id="NF007898">
    <property type="entry name" value="PRK10604.1"/>
    <property type="match status" value="1"/>
</dbReference>
<evidence type="ECO:0000256" key="9">
    <source>
        <dbReference type="ARBA" id="ARBA00022840"/>
    </source>
</evidence>
<keyword evidence="4" id="KW-1003">Cell membrane</keyword>
<dbReference type="CDD" id="cd06225">
    <property type="entry name" value="HAMP"/>
    <property type="match status" value="1"/>
</dbReference>
<proteinExistence type="predicted"/>
<evidence type="ECO:0000313" key="14">
    <source>
        <dbReference type="Proteomes" id="UP000197424"/>
    </source>
</evidence>
<dbReference type="PRINTS" id="PR00344">
    <property type="entry name" value="BCTRLSENSOR"/>
</dbReference>
<keyword evidence="10" id="KW-0472">Membrane</keyword>
<evidence type="ECO:0000256" key="2">
    <source>
        <dbReference type="ARBA" id="ARBA00004651"/>
    </source>
</evidence>
<keyword evidence="8 13" id="KW-0418">Kinase</keyword>
<evidence type="ECO:0000256" key="5">
    <source>
        <dbReference type="ARBA" id="ARBA00022553"/>
    </source>
</evidence>
<keyword evidence="9" id="KW-0067">ATP-binding</keyword>
<dbReference type="SUPFAM" id="SSF55874">
    <property type="entry name" value="ATPase domain of HSP90 chaperone/DNA topoisomerase II/histidine kinase"/>
    <property type="match status" value="1"/>
</dbReference>
<dbReference type="InterPro" id="IPR004358">
    <property type="entry name" value="Sig_transdc_His_kin-like_C"/>
</dbReference>
<dbReference type="AlphaFoldDB" id="A0A248LEX8"/>
<dbReference type="SMART" id="SM00304">
    <property type="entry name" value="HAMP"/>
    <property type="match status" value="1"/>
</dbReference>
<reference evidence="14" key="1">
    <citation type="submission" date="2017-06" db="EMBL/GenBank/DDBJ databases">
        <title>Whole genome sequence of Laribacter hongkongensis LHGZ1.</title>
        <authorList>
            <person name="Chen D."/>
            <person name="Wu H."/>
            <person name="Chen J."/>
        </authorList>
    </citation>
    <scope>NUCLEOTIDE SEQUENCE [LARGE SCALE GENOMIC DNA]</scope>
    <source>
        <strain evidence="14">LHGZ1</strain>
    </source>
</reference>
<evidence type="ECO:0000259" key="12">
    <source>
        <dbReference type="PROSITE" id="PS50885"/>
    </source>
</evidence>
<dbReference type="InterPro" id="IPR003661">
    <property type="entry name" value="HisK_dim/P_dom"/>
</dbReference>
<sequence length="437" mass="48969">MRKLFLQFYLTVVTSFLFSVLVVGAIYKNVVQNTTQRYLVDIFETSLYLIERELSDYPEAEWEDALNNIRSRIPLPVEIEPLDTFVLSPANQKALQEGSIIRLEDSNLFLQRIPHSDYLVAMGPVSYFHYVGTLQWIDVLAVLSLCLSLGIPTYLWIRPLWKHARELSQVSQKLGNGDFAARASLPEASALVDLGKTMNGMAGDIEELLASRKVMINAVSHDLRTPIARLRYRLEMLKGLSEDNPMTDKVIGQINRELDQLNDMTDELLLLGSLERQELDIHTQPVTLKPWLAEILGGFDWGEHPIVFHCDLAPTAQVLGDPYYLGRAVSNLLVNARRHAGGQVALTALWQDGQVILHIDDDGPGIPADSREQVLKPFTRLDASRNRKTGGYGLGLAIVTRIMHWHRGEVRIDEAPELGGARLTLSWPSPLTLPPAA</sequence>
<dbReference type="Gene3D" id="3.30.565.10">
    <property type="entry name" value="Histidine kinase-like ATPase, C-terminal domain"/>
    <property type="match status" value="1"/>
</dbReference>
<gene>
    <name evidence="13" type="ORF">LHGZ1_0203</name>
</gene>
<name>A0A248LEX8_9NEIS</name>
<dbReference type="PROSITE" id="PS50109">
    <property type="entry name" value="HIS_KIN"/>
    <property type="match status" value="1"/>
</dbReference>
<dbReference type="InterPro" id="IPR050980">
    <property type="entry name" value="2C_sensor_his_kinase"/>
</dbReference>
<evidence type="ECO:0000256" key="3">
    <source>
        <dbReference type="ARBA" id="ARBA00012438"/>
    </source>
</evidence>
<dbReference type="InterPro" id="IPR036097">
    <property type="entry name" value="HisK_dim/P_sf"/>
</dbReference>
<accession>A0A248LEX8</accession>
<evidence type="ECO:0000256" key="10">
    <source>
        <dbReference type="SAM" id="Phobius"/>
    </source>
</evidence>
<feature type="transmembrane region" description="Helical" evidence="10">
    <location>
        <begin position="7"/>
        <end position="27"/>
    </location>
</feature>
<evidence type="ECO:0000256" key="4">
    <source>
        <dbReference type="ARBA" id="ARBA00022475"/>
    </source>
</evidence>
<dbReference type="PANTHER" id="PTHR44936:SF10">
    <property type="entry name" value="SENSOR PROTEIN RSTB"/>
    <property type="match status" value="1"/>
</dbReference>
<comment type="subcellular location">
    <subcellularLocation>
        <location evidence="2">Cell membrane</location>
        <topology evidence="2">Multi-pass membrane protein</topology>
    </subcellularLocation>
</comment>
<dbReference type="InterPro" id="IPR036890">
    <property type="entry name" value="HATPase_C_sf"/>
</dbReference>
<dbReference type="SUPFAM" id="SSF47384">
    <property type="entry name" value="Homodimeric domain of signal transducing histidine kinase"/>
    <property type="match status" value="1"/>
</dbReference>
<evidence type="ECO:0000259" key="11">
    <source>
        <dbReference type="PROSITE" id="PS50109"/>
    </source>
</evidence>
<keyword evidence="10" id="KW-1133">Transmembrane helix</keyword>
<dbReference type="RefSeq" id="WP_088859879.1">
    <property type="nucleotide sequence ID" value="NZ_CP022115.1"/>
</dbReference>
<dbReference type="SMART" id="SM00387">
    <property type="entry name" value="HATPase_c"/>
    <property type="match status" value="1"/>
</dbReference>
<feature type="transmembrane region" description="Helical" evidence="10">
    <location>
        <begin position="136"/>
        <end position="157"/>
    </location>
</feature>
<dbReference type="InterPro" id="IPR003660">
    <property type="entry name" value="HAMP_dom"/>
</dbReference>
<dbReference type="CDD" id="cd00082">
    <property type="entry name" value="HisKA"/>
    <property type="match status" value="1"/>
</dbReference>
<dbReference type="GO" id="GO:0005886">
    <property type="term" value="C:plasma membrane"/>
    <property type="evidence" value="ECO:0007669"/>
    <property type="project" value="UniProtKB-SubCell"/>
</dbReference>
<protein>
    <recommendedName>
        <fullName evidence="3">histidine kinase</fullName>
        <ecNumber evidence="3">2.7.13.3</ecNumber>
    </recommendedName>
</protein>
<dbReference type="InterPro" id="IPR005467">
    <property type="entry name" value="His_kinase_dom"/>
</dbReference>